<proteinExistence type="predicted"/>
<evidence type="ECO:0000259" key="1">
    <source>
        <dbReference type="Pfam" id="PF00561"/>
    </source>
</evidence>
<dbReference type="SUPFAM" id="SSF53474">
    <property type="entry name" value="alpha/beta-Hydrolases"/>
    <property type="match status" value="1"/>
</dbReference>
<dbReference type="PANTHER" id="PTHR46438">
    <property type="entry name" value="ALPHA/BETA-HYDROLASES SUPERFAMILY PROTEIN"/>
    <property type="match status" value="1"/>
</dbReference>
<dbReference type="PANTHER" id="PTHR46438:SF11">
    <property type="entry name" value="LIPASE-RELATED"/>
    <property type="match status" value="1"/>
</dbReference>
<evidence type="ECO:0000313" key="2">
    <source>
        <dbReference type="EMBL" id="SVA50261.1"/>
    </source>
</evidence>
<dbReference type="InterPro" id="IPR000073">
    <property type="entry name" value="AB_hydrolase_1"/>
</dbReference>
<dbReference type="PRINTS" id="PR00111">
    <property type="entry name" value="ABHYDROLASE"/>
</dbReference>
<feature type="domain" description="AB hydrolase-1" evidence="1">
    <location>
        <begin position="54"/>
        <end position="290"/>
    </location>
</feature>
<accession>A0A381WD72</accession>
<reference evidence="2" key="1">
    <citation type="submission" date="2018-05" db="EMBL/GenBank/DDBJ databases">
        <authorList>
            <person name="Lanie J.A."/>
            <person name="Ng W.-L."/>
            <person name="Kazmierczak K.M."/>
            <person name="Andrzejewski T.M."/>
            <person name="Davidsen T.M."/>
            <person name="Wayne K.J."/>
            <person name="Tettelin H."/>
            <person name="Glass J.I."/>
            <person name="Rusch D."/>
            <person name="Podicherti R."/>
            <person name="Tsui H.-C.T."/>
            <person name="Winkler M.E."/>
        </authorList>
    </citation>
    <scope>NUCLEOTIDE SEQUENCE</scope>
</reference>
<dbReference type="InterPro" id="IPR029058">
    <property type="entry name" value="AB_hydrolase_fold"/>
</dbReference>
<dbReference type="Pfam" id="PF00561">
    <property type="entry name" value="Abhydrolase_1"/>
    <property type="match status" value="1"/>
</dbReference>
<name>A0A381WD72_9ZZZZ</name>
<protein>
    <recommendedName>
        <fullName evidence="1">AB hydrolase-1 domain-containing protein</fullName>
    </recommendedName>
</protein>
<organism evidence="2">
    <name type="scientific">marine metagenome</name>
    <dbReference type="NCBI Taxonomy" id="408172"/>
    <lineage>
        <taxon>unclassified sequences</taxon>
        <taxon>metagenomes</taxon>
        <taxon>ecological metagenomes</taxon>
    </lineage>
</organism>
<dbReference type="Gene3D" id="3.40.50.1820">
    <property type="entry name" value="alpha/beta hydrolase"/>
    <property type="match status" value="1"/>
</dbReference>
<dbReference type="EMBL" id="UINC01011381">
    <property type="protein sequence ID" value="SVA50261.1"/>
    <property type="molecule type" value="Genomic_DNA"/>
</dbReference>
<gene>
    <name evidence="2" type="ORF">METZ01_LOCUS103115</name>
</gene>
<sequence length="302" mass="34369">MYALIILLIVLIKGAIYSDISVEELKKEYANEHSKFIEINEMQVHFRDEGKGFPIVLVHGTASSLHTWDAWTNELKKTNRVIRMDLPAFGITGPNKNADYSIESYTTFLHSFVEKLNLEKFHLAGNSLGGNIAWNYAAEHPAKVEKLILVDASGLPTNKEPPAIFKMAKTSVLRSLFLYVTPKMLITKNIKEVYADDDKVTDELVTRYHKMALRAGNRQAFIDRAKTDFKLDAKINADRLKSIQTPTLLIWGAKDLWIPLNNGKRMNRILVNSKLEVLENSGHVPMEENPKESLELLKNFLF</sequence>
<dbReference type="AlphaFoldDB" id="A0A381WD72"/>